<dbReference type="CDD" id="cd00093">
    <property type="entry name" value="HTH_XRE"/>
    <property type="match status" value="1"/>
</dbReference>
<dbReference type="Gene3D" id="1.10.260.40">
    <property type="entry name" value="lambda repressor-like DNA-binding domains"/>
    <property type="match status" value="1"/>
</dbReference>
<evidence type="ECO:0000313" key="3">
    <source>
        <dbReference type="EMBL" id="NJQ14237.1"/>
    </source>
</evidence>
<organism evidence="3 4">
    <name type="scientific">Streptomyces bohaiensis</name>
    <dbReference type="NCBI Taxonomy" id="1431344"/>
    <lineage>
        <taxon>Bacteria</taxon>
        <taxon>Bacillati</taxon>
        <taxon>Actinomycetota</taxon>
        <taxon>Actinomycetes</taxon>
        <taxon>Kitasatosporales</taxon>
        <taxon>Streptomycetaceae</taxon>
        <taxon>Streptomyces</taxon>
    </lineage>
</organism>
<keyword evidence="1" id="KW-0238">DNA-binding</keyword>
<feature type="domain" description="HTH cro/C1-type" evidence="2">
    <location>
        <begin position="20"/>
        <end position="74"/>
    </location>
</feature>
<protein>
    <submittedName>
        <fullName evidence="3">Helix-turn-helix transcriptional regulator</fullName>
    </submittedName>
</protein>
<dbReference type="Pfam" id="PF01381">
    <property type="entry name" value="HTH_3"/>
    <property type="match status" value="1"/>
</dbReference>
<proteinExistence type="predicted"/>
<accession>A0ABX1C4W0</accession>
<sequence length="80" mass="9012">MPHEIPPWLVAARLDTGRRIREARLHRNLSQEQLADRVGLDRQTISRTEVGATSPRLDVILRIARALQVSPLSLLPADLD</sequence>
<dbReference type="PROSITE" id="PS50943">
    <property type="entry name" value="HTH_CROC1"/>
    <property type="match status" value="1"/>
</dbReference>
<reference evidence="3 4" key="1">
    <citation type="submission" date="2020-03" db="EMBL/GenBank/DDBJ databases">
        <title>Draft genome of Streptomyces sp. ventii, isolated from the Axial Seamount in the Pacific Ocean, and resequencing of the two type strains Streptomyces lonarensis strain NCL 716 and Streptomyces bohaiensis strain 11A07.</title>
        <authorList>
            <person name="Loughran R.M."/>
            <person name="Pfannmuller K.M."/>
            <person name="Wasson B.J."/>
            <person name="Deadmond M.C."/>
            <person name="Paddock B.E."/>
            <person name="Koyack M.J."/>
            <person name="Gallegos D.A."/>
            <person name="Mitchell E.A."/>
            <person name="Ushijima B."/>
            <person name="Saw J.H."/>
            <person name="Mcphail K.L."/>
            <person name="Videau P."/>
        </authorList>
    </citation>
    <scope>NUCLEOTIDE SEQUENCE [LARGE SCALE GENOMIC DNA]</scope>
    <source>
        <strain evidence="3 4">11A07</strain>
    </source>
</reference>
<dbReference type="SMART" id="SM00530">
    <property type="entry name" value="HTH_XRE"/>
    <property type="match status" value="1"/>
</dbReference>
<evidence type="ECO:0000313" key="4">
    <source>
        <dbReference type="Proteomes" id="UP000727056"/>
    </source>
</evidence>
<dbReference type="SUPFAM" id="SSF47413">
    <property type="entry name" value="lambda repressor-like DNA-binding domains"/>
    <property type="match status" value="1"/>
</dbReference>
<dbReference type="Proteomes" id="UP000727056">
    <property type="component" value="Unassembled WGS sequence"/>
</dbReference>
<dbReference type="InterPro" id="IPR010982">
    <property type="entry name" value="Lambda_DNA-bd_dom_sf"/>
</dbReference>
<dbReference type="EMBL" id="JAAVJC010000018">
    <property type="protein sequence ID" value="NJQ14237.1"/>
    <property type="molecule type" value="Genomic_DNA"/>
</dbReference>
<gene>
    <name evidence="3" type="ORF">HCN52_04610</name>
</gene>
<dbReference type="PANTHER" id="PTHR46797">
    <property type="entry name" value="HTH-TYPE TRANSCRIPTIONAL REGULATOR"/>
    <property type="match status" value="1"/>
</dbReference>
<evidence type="ECO:0000256" key="1">
    <source>
        <dbReference type="ARBA" id="ARBA00023125"/>
    </source>
</evidence>
<dbReference type="RefSeq" id="WP_168087069.1">
    <property type="nucleotide sequence ID" value="NZ_BHZH01000098.1"/>
</dbReference>
<name>A0ABX1C4W0_9ACTN</name>
<dbReference type="InterPro" id="IPR050807">
    <property type="entry name" value="TransReg_Diox_bact_type"/>
</dbReference>
<dbReference type="PANTHER" id="PTHR46797:SF1">
    <property type="entry name" value="METHYLPHOSPHONATE SYNTHASE"/>
    <property type="match status" value="1"/>
</dbReference>
<dbReference type="InterPro" id="IPR001387">
    <property type="entry name" value="Cro/C1-type_HTH"/>
</dbReference>
<keyword evidence="4" id="KW-1185">Reference proteome</keyword>
<evidence type="ECO:0000259" key="2">
    <source>
        <dbReference type="PROSITE" id="PS50943"/>
    </source>
</evidence>
<comment type="caution">
    <text evidence="3">The sequence shown here is derived from an EMBL/GenBank/DDBJ whole genome shotgun (WGS) entry which is preliminary data.</text>
</comment>